<dbReference type="GO" id="GO:0005737">
    <property type="term" value="C:cytoplasm"/>
    <property type="evidence" value="ECO:0007669"/>
    <property type="project" value="TreeGrafter"/>
</dbReference>
<name>A0A2V5K9X3_9BACL</name>
<protein>
    <submittedName>
        <fullName evidence="2">NAD(P)-dependent oxidoreductase</fullName>
    </submittedName>
</protein>
<dbReference type="PANTHER" id="PTHR48079">
    <property type="entry name" value="PROTEIN YEEZ"/>
    <property type="match status" value="1"/>
</dbReference>
<keyword evidence="3" id="KW-1185">Reference proteome</keyword>
<reference evidence="2 3" key="1">
    <citation type="submission" date="2018-05" db="EMBL/GenBank/DDBJ databases">
        <title>Paenibacillus flagellatus sp. nov., isolated from selenium mineral soil.</title>
        <authorList>
            <person name="Dai X."/>
        </authorList>
    </citation>
    <scope>NUCLEOTIDE SEQUENCE [LARGE SCALE GENOMIC DNA]</scope>
    <source>
        <strain evidence="2 3">DXL2</strain>
    </source>
</reference>
<dbReference type="InterPro" id="IPR001509">
    <property type="entry name" value="Epimerase_deHydtase"/>
</dbReference>
<dbReference type="Gene3D" id="3.40.50.720">
    <property type="entry name" value="NAD(P)-binding Rossmann-like Domain"/>
    <property type="match status" value="1"/>
</dbReference>
<evidence type="ECO:0000259" key="1">
    <source>
        <dbReference type="Pfam" id="PF01370"/>
    </source>
</evidence>
<dbReference type="GO" id="GO:0004029">
    <property type="term" value="F:aldehyde dehydrogenase (NAD+) activity"/>
    <property type="evidence" value="ECO:0007669"/>
    <property type="project" value="TreeGrafter"/>
</dbReference>
<dbReference type="PANTHER" id="PTHR48079:SF6">
    <property type="entry name" value="NAD(P)-BINDING DOMAIN-CONTAINING PROTEIN-RELATED"/>
    <property type="match status" value="1"/>
</dbReference>
<dbReference type="Proteomes" id="UP000247476">
    <property type="component" value="Unassembled WGS sequence"/>
</dbReference>
<gene>
    <name evidence="2" type="ORF">DLM86_08165</name>
</gene>
<feature type="domain" description="NAD-dependent epimerase/dehydratase" evidence="1">
    <location>
        <begin position="3"/>
        <end position="215"/>
    </location>
</feature>
<dbReference type="SUPFAM" id="SSF51735">
    <property type="entry name" value="NAD(P)-binding Rossmann-fold domains"/>
    <property type="match status" value="1"/>
</dbReference>
<dbReference type="OrthoDB" id="9807212at2"/>
<sequence length="283" mass="30201">MNIVVAGASGVIGRALVPMLVEAGHEVVGLIRNPALAPVLEKMGARPVQVDVYDRDALFEAIRQAKPEAVVHQLTALGDRDFAANANIRTVGTRNLVDAALAAGVRKMIAQSISWAYAPGEGPATEEEPLDLDAPPPRRATVEGVYALERQTAEMPEHVILRYGLFYGEGTWYAKDGLFAEQARRGELAATDGVSSFVHVADAARAARLALDWPSGAVNVVDDEPAPGTDWLPVFAEAVGAPFPDARGGANRGERGASNAKARRYGWVPEAATWRTGFRDRLG</sequence>
<dbReference type="EMBL" id="QJVJ01000003">
    <property type="protein sequence ID" value="PYI55692.1"/>
    <property type="molecule type" value="Genomic_DNA"/>
</dbReference>
<proteinExistence type="predicted"/>
<dbReference type="Pfam" id="PF01370">
    <property type="entry name" value="Epimerase"/>
    <property type="match status" value="1"/>
</dbReference>
<dbReference type="RefSeq" id="WP_110839492.1">
    <property type="nucleotide sequence ID" value="NZ_QJVJ01000003.1"/>
</dbReference>
<evidence type="ECO:0000313" key="3">
    <source>
        <dbReference type="Proteomes" id="UP000247476"/>
    </source>
</evidence>
<dbReference type="AlphaFoldDB" id="A0A2V5K9X3"/>
<comment type="caution">
    <text evidence="2">The sequence shown here is derived from an EMBL/GenBank/DDBJ whole genome shotgun (WGS) entry which is preliminary data.</text>
</comment>
<accession>A0A2V5K9X3</accession>
<evidence type="ECO:0000313" key="2">
    <source>
        <dbReference type="EMBL" id="PYI55692.1"/>
    </source>
</evidence>
<dbReference type="InterPro" id="IPR051783">
    <property type="entry name" value="NAD(P)-dependent_oxidoreduct"/>
</dbReference>
<organism evidence="2 3">
    <name type="scientific">Paenibacillus flagellatus</name>
    <dbReference type="NCBI Taxonomy" id="2211139"/>
    <lineage>
        <taxon>Bacteria</taxon>
        <taxon>Bacillati</taxon>
        <taxon>Bacillota</taxon>
        <taxon>Bacilli</taxon>
        <taxon>Bacillales</taxon>
        <taxon>Paenibacillaceae</taxon>
        <taxon>Paenibacillus</taxon>
    </lineage>
</organism>
<dbReference type="InterPro" id="IPR036291">
    <property type="entry name" value="NAD(P)-bd_dom_sf"/>
</dbReference>